<dbReference type="GO" id="GO:0000156">
    <property type="term" value="F:phosphorelay response regulator activity"/>
    <property type="evidence" value="ECO:0007669"/>
    <property type="project" value="TreeGrafter"/>
</dbReference>
<dbReference type="InterPro" id="IPR039420">
    <property type="entry name" value="WalR-like"/>
</dbReference>
<evidence type="ECO:0000256" key="4">
    <source>
        <dbReference type="ARBA" id="ARBA00023125"/>
    </source>
</evidence>
<evidence type="ECO:0000256" key="5">
    <source>
        <dbReference type="ARBA" id="ARBA00023163"/>
    </source>
</evidence>
<dbReference type="SMART" id="SM00448">
    <property type="entry name" value="REC"/>
    <property type="match status" value="1"/>
</dbReference>
<keyword evidence="3" id="KW-0805">Transcription regulation</keyword>
<reference evidence="8 9" key="1">
    <citation type="submission" date="2020-08" db="EMBL/GenBank/DDBJ databases">
        <title>Draft genome sequence of Parasphingopyxis sp. GrpM-11.</title>
        <authorList>
            <person name="Oh J."/>
            <person name="Roh D.-H."/>
        </authorList>
    </citation>
    <scope>NUCLEOTIDE SEQUENCE [LARGE SCALE GENOMIC DNA]</scope>
    <source>
        <strain evidence="8 9">GrpM-11</strain>
    </source>
</reference>
<dbReference type="PANTHER" id="PTHR48111">
    <property type="entry name" value="REGULATOR OF RPOS"/>
    <property type="match status" value="1"/>
</dbReference>
<proteinExistence type="predicted"/>
<evidence type="ECO:0000256" key="1">
    <source>
        <dbReference type="ARBA" id="ARBA00022553"/>
    </source>
</evidence>
<dbReference type="InterPro" id="IPR011006">
    <property type="entry name" value="CheY-like_superfamily"/>
</dbReference>
<keyword evidence="2" id="KW-0902">Two-component regulatory system</keyword>
<sequence>MAKILVADDDDLLGELVRFKLDQGGHQVETAEDGETALKKAREGGFDLVVLDAMMPVMSGFAVLEALRAEAATSALPIVMLTSRRAQEDVVNALKAGANDYVTKPFIPDELVARVDAILQKTGRKETATPDS</sequence>
<evidence type="ECO:0000256" key="6">
    <source>
        <dbReference type="PROSITE-ProRule" id="PRU00169"/>
    </source>
</evidence>
<dbReference type="GO" id="GO:0000976">
    <property type="term" value="F:transcription cis-regulatory region binding"/>
    <property type="evidence" value="ECO:0007669"/>
    <property type="project" value="TreeGrafter"/>
</dbReference>
<dbReference type="PANTHER" id="PTHR48111:SF1">
    <property type="entry name" value="TWO-COMPONENT RESPONSE REGULATOR ORR33"/>
    <property type="match status" value="1"/>
</dbReference>
<keyword evidence="4" id="KW-0238">DNA-binding</keyword>
<dbReference type="InterPro" id="IPR001789">
    <property type="entry name" value="Sig_transdc_resp-reg_receiver"/>
</dbReference>
<dbReference type="GO" id="GO:0032993">
    <property type="term" value="C:protein-DNA complex"/>
    <property type="evidence" value="ECO:0007669"/>
    <property type="project" value="TreeGrafter"/>
</dbReference>
<dbReference type="Pfam" id="PF00072">
    <property type="entry name" value="Response_reg"/>
    <property type="match status" value="1"/>
</dbReference>
<dbReference type="AlphaFoldDB" id="A0A842I2Q5"/>
<name>A0A842I2Q5_9SPHN</name>
<evidence type="ECO:0000259" key="7">
    <source>
        <dbReference type="PROSITE" id="PS50110"/>
    </source>
</evidence>
<gene>
    <name evidence="8" type="ORF">H6P80_10955</name>
</gene>
<accession>A0A842I2Q5</accession>
<feature type="modified residue" description="4-aspartylphosphate" evidence="6">
    <location>
        <position position="52"/>
    </location>
</feature>
<protein>
    <submittedName>
        <fullName evidence="8">Response regulator</fullName>
    </submittedName>
</protein>
<dbReference type="GO" id="GO:0005829">
    <property type="term" value="C:cytosol"/>
    <property type="evidence" value="ECO:0007669"/>
    <property type="project" value="TreeGrafter"/>
</dbReference>
<dbReference type="Gene3D" id="3.40.50.2300">
    <property type="match status" value="1"/>
</dbReference>
<dbReference type="RefSeq" id="WP_185801415.1">
    <property type="nucleotide sequence ID" value="NZ_JACJVJ010000002.1"/>
</dbReference>
<dbReference type="FunFam" id="3.40.50.2300:FF:000001">
    <property type="entry name" value="DNA-binding response regulator PhoB"/>
    <property type="match status" value="1"/>
</dbReference>
<dbReference type="Proteomes" id="UP000564378">
    <property type="component" value="Unassembled WGS sequence"/>
</dbReference>
<evidence type="ECO:0000256" key="3">
    <source>
        <dbReference type="ARBA" id="ARBA00023015"/>
    </source>
</evidence>
<evidence type="ECO:0000313" key="9">
    <source>
        <dbReference type="Proteomes" id="UP000564378"/>
    </source>
</evidence>
<dbReference type="PROSITE" id="PS50110">
    <property type="entry name" value="RESPONSE_REGULATORY"/>
    <property type="match status" value="1"/>
</dbReference>
<comment type="caution">
    <text evidence="8">The sequence shown here is derived from an EMBL/GenBank/DDBJ whole genome shotgun (WGS) entry which is preliminary data.</text>
</comment>
<evidence type="ECO:0000256" key="2">
    <source>
        <dbReference type="ARBA" id="ARBA00023012"/>
    </source>
</evidence>
<keyword evidence="1 6" id="KW-0597">Phosphoprotein</keyword>
<feature type="domain" description="Response regulatory" evidence="7">
    <location>
        <begin position="3"/>
        <end position="119"/>
    </location>
</feature>
<dbReference type="SUPFAM" id="SSF52172">
    <property type="entry name" value="CheY-like"/>
    <property type="match status" value="1"/>
</dbReference>
<evidence type="ECO:0000313" key="8">
    <source>
        <dbReference type="EMBL" id="MBC2778134.1"/>
    </source>
</evidence>
<dbReference type="CDD" id="cd17574">
    <property type="entry name" value="REC_OmpR"/>
    <property type="match status" value="1"/>
</dbReference>
<keyword evidence="5" id="KW-0804">Transcription</keyword>
<organism evidence="8 9">
    <name type="scientific">Parasphingopyxis marina</name>
    <dbReference type="NCBI Taxonomy" id="2761622"/>
    <lineage>
        <taxon>Bacteria</taxon>
        <taxon>Pseudomonadati</taxon>
        <taxon>Pseudomonadota</taxon>
        <taxon>Alphaproteobacteria</taxon>
        <taxon>Sphingomonadales</taxon>
        <taxon>Sphingomonadaceae</taxon>
        <taxon>Parasphingopyxis</taxon>
    </lineage>
</organism>
<keyword evidence="9" id="KW-1185">Reference proteome</keyword>
<dbReference type="GO" id="GO:0006355">
    <property type="term" value="P:regulation of DNA-templated transcription"/>
    <property type="evidence" value="ECO:0007669"/>
    <property type="project" value="TreeGrafter"/>
</dbReference>
<dbReference type="EMBL" id="JACJVJ010000002">
    <property type="protein sequence ID" value="MBC2778134.1"/>
    <property type="molecule type" value="Genomic_DNA"/>
</dbReference>